<keyword evidence="2" id="KW-0472">Membrane</keyword>
<protein>
    <submittedName>
        <fullName evidence="3">ATPase P</fullName>
    </submittedName>
</protein>
<reference evidence="3" key="2">
    <citation type="journal article" date="2021" name="PeerJ">
        <title>Extensive microbial diversity within the chicken gut microbiome revealed by metagenomics and culture.</title>
        <authorList>
            <person name="Gilroy R."/>
            <person name="Ravi A."/>
            <person name="Getino M."/>
            <person name="Pursley I."/>
            <person name="Horton D.L."/>
            <person name="Alikhan N.F."/>
            <person name="Baker D."/>
            <person name="Gharbi K."/>
            <person name="Hall N."/>
            <person name="Watson M."/>
            <person name="Adriaenssens E.M."/>
            <person name="Foster-Nyarko E."/>
            <person name="Jarju S."/>
            <person name="Secka A."/>
            <person name="Antonio M."/>
            <person name="Oren A."/>
            <person name="Chaudhuri R.R."/>
            <person name="La Ragione R."/>
            <person name="Hildebrand F."/>
            <person name="Pallen M.J."/>
        </authorList>
    </citation>
    <scope>NUCLEOTIDE SEQUENCE</scope>
    <source>
        <strain evidence="3">ChiHcec3-6078</strain>
    </source>
</reference>
<evidence type="ECO:0000256" key="1">
    <source>
        <dbReference type="SAM" id="Coils"/>
    </source>
</evidence>
<dbReference type="EMBL" id="DVMP01000040">
    <property type="protein sequence ID" value="HIU25211.1"/>
    <property type="molecule type" value="Genomic_DNA"/>
</dbReference>
<evidence type="ECO:0000313" key="3">
    <source>
        <dbReference type="EMBL" id="HIU25211.1"/>
    </source>
</evidence>
<proteinExistence type="predicted"/>
<evidence type="ECO:0000313" key="4">
    <source>
        <dbReference type="Proteomes" id="UP000824090"/>
    </source>
</evidence>
<reference evidence="3" key="1">
    <citation type="submission" date="2020-10" db="EMBL/GenBank/DDBJ databases">
        <authorList>
            <person name="Gilroy R."/>
        </authorList>
    </citation>
    <scope>NUCLEOTIDE SEQUENCE</scope>
    <source>
        <strain evidence="3">ChiHcec3-6078</strain>
    </source>
</reference>
<gene>
    <name evidence="3" type="ORF">IAC50_01770</name>
</gene>
<keyword evidence="1" id="KW-0175">Coiled coil</keyword>
<feature type="coiled-coil region" evidence="1">
    <location>
        <begin position="291"/>
        <end position="325"/>
    </location>
</feature>
<accession>A0A9D1HZ20</accession>
<keyword evidence="2" id="KW-0812">Transmembrane</keyword>
<feature type="transmembrane region" description="Helical" evidence="2">
    <location>
        <begin position="186"/>
        <end position="210"/>
    </location>
</feature>
<dbReference type="Proteomes" id="UP000824090">
    <property type="component" value="Unassembled WGS sequence"/>
</dbReference>
<organism evidence="3 4">
    <name type="scientific">Candidatus Allocopromorpha excrementigallinarum</name>
    <dbReference type="NCBI Taxonomy" id="2840742"/>
    <lineage>
        <taxon>Bacteria</taxon>
        <taxon>Bacillati</taxon>
        <taxon>Bacillota</taxon>
        <taxon>Clostridia</taxon>
        <taxon>Eubacteriales</taxon>
        <taxon>Eubacteriaceae</taxon>
        <taxon>Eubacteriaceae incertae sedis</taxon>
        <taxon>Candidatus Allocopromorpha</taxon>
    </lineage>
</organism>
<evidence type="ECO:0000256" key="2">
    <source>
        <dbReference type="SAM" id="Phobius"/>
    </source>
</evidence>
<feature type="transmembrane region" description="Helical" evidence="2">
    <location>
        <begin position="216"/>
        <end position="239"/>
    </location>
</feature>
<feature type="coiled-coil region" evidence="1">
    <location>
        <begin position="236"/>
        <end position="263"/>
    </location>
</feature>
<dbReference type="AlphaFoldDB" id="A0A9D1HZ20"/>
<sequence length="335" mass="38808">MIFKAEKLGSIGLPEEAVQRDRRRCRRAGSCGVGEKAVYLGGLYRERKYYIPYDSIERIFKRVAMSRGGFTGRGAFASLSYLVVEYDGGKEYSCLVKREEDIDSLLEQVKREHPHIRVHSADAERKLLEKRRRLSSKLKRQIPLEAKEEAELLQSCREYLEKKPALYRELSLASRSMRAYENSRPVYRWTAMVITAAGAASLIYGIYSFFSRGWEGAYFVLFGLAAIFFFSGMSVLPTGRNNRKRIERRLRKAEEDMEKYLKDFSGFPIPARYAHPAVLGRMEEIIAEKRASSSEEALEILKDDLKRLNSNVQVEQEEYEEITAIKPMFLINRYR</sequence>
<comment type="caution">
    <text evidence="3">The sequence shown here is derived from an EMBL/GenBank/DDBJ whole genome shotgun (WGS) entry which is preliminary data.</text>
</comment>
<keyword evidence="2" id="KW-1133">Transmembrane helix</keyword>
<name>A0A9D1HZ20_9FIRM</name>